<comment type="subcellular location">
    <subcellularLocation>
        <location evidence="8">Cytoplasm</location>
    </subcellularLocation>
</comment>
<reference evidence="10" key="1">
    <citation type="submission" date="2023-05" db="EMBL/GenBank/DDBJ databases">
        <title>Whole genome sequence of Commensalibacter sp.</title>
        <authorList>
            <person name="Charoenyingcharoen P."/>
            <person name="Yukphan P."/>
        </authorList>
    </citation>
    <scope>NUCLEOTIDE SEQUENCE</scope>
    <source>
        <strain evidence="10">TBRC 16381</strain>
    </source>
</reference>
<accession>A0ABT6PYW7</accession>
<dbReference type="GO" id="GO:0008897">
    <property type="term" value="F:holo-[acyl-carrier-protein] synthase activity"/>
    <property type="evidence" value="ECO:0007669"/>
    <property type="project" value="UniProtKB-EC"/>
</dbReference>
<keyword evidence="4 8" id="KW-0276">Fatty acid metabolism</keyword>
<evidence type="ECO:0000256" key="7">
    <source>
        <dbReference type="ARBA" id="ARBA00023160"/>
    </source>
</evidence>
<dbReference type="InterPro" id="IPR008278">
    <property type="entry name" value="4-PPantetheinyl_Trfase_dom"/>
</dbReference>
<dbReference type="RefSeq" id="WP_281447220.1">
    <property type="nucleotide sequence ID" value="NZ_JASBAO010000001.1"/>
</dbReference>
<keyword evidence="5 8" id="KW-0460">Magnesium</keyword>
<keyword evidence="8" id="KW-0963">Cytoplasm</keyword>
<dbReference type="NCBIfam" id="TIGR00516">
    <property type="entry name" value="acpS"/>
    <property type="match status" value="1"/>
</dbReference>
<evidence type="ECO:0000256" key="5">
    <source>
        <dbReference type="ARBA" id="ARBA00022842"/>
    </source>
</evidence>
<name>A0ABT6PYW7_9PROT</name>
<keyword evidence="3 8" id="KW-0479">Metal-binding</keyword>
<dbReference type="InterPro" id="IPR004568">
    <property type="entry name" value="Ppantetheine-prot_Trfase_dom"/>
</dbReference>
<comment type="caution">
    <text evidence="10">The sequence shown here is derived from an EMBL/GenBank/DDBJ whole genome shotgun (WGS) entry which is preliminary data.</text>
</comment>
<dbReference type="EC" id="2.7.8.7" evidence="8"/>
<evidence type="ECO:0000256" key="8">
    <source>
        <dbReference type="HAMAP-Rule" id="MF_00101"/>
    </source>
</evidence>
<keyword evidence="11" id="KW-1185">Reference proteome</keyword>
<feature type="domain" description="4'-phosphopantetheinyl transferase" evidence="9">
    <location>
        <begin position="4"/>
        <end position="103"/>
    </location>
</feature>
<dbReference type="NCBIfam" id="TIGR00556">
    <property type="entry name" value="pantethn_trn"/>
    <property type="match status" value="1"/>
</dbReference>
<feature type="binding site" evidence="8">
    <location>
        <position position="59"/>
    </location>
    <ligand>
        <name>Mg(2+)</name>
        <dbReference type="ChEBI" id="CHEBI:18420"/>
    </ligand>
</feature>
<dbReference type="EMBL" id="JASBAO010000001">
    <property type="protein sequence ID" value="MDI2090062.1"/>
    <property type="molecule type" value="Genomic_DNA"/>
</dbReference>
<gene>
    <name evidence="8 10" type="primary">acpS</name>
    <name evidence="10" type="ORF">QJV27_01480</name>
</gene>
<proteinExistence type="inferred from homology"/>
<keyword evidence="7 8" id="KW-0275">Fatty acid biosynthesis</keyword>
<evidence type="ECO:0000256" key="4">
    <source>
        <dbReference type="ARBA" id="ARBA00022832"/>
    </source>
</evidence>
<evidence type="ECO:0000256" key="1">
    <source>
        <dbReference type="ARBA" id="ARBA00022516"/>
    </source>
</evidence>
<evidence type="ECO:0000313" key="10">
    <source>
        <dbReference type="EMBL" id="MDI2090062.1"/>
    </source>
</evidence>
<keyword evidence="2 8" id="KW-0808">Transferase</keyword>
<keyword evidence="6 8" id="KW-0443">Lipid metabolism</keyword>
<organism evidence="10 11">
    <name type="scientific">Commensalibacter oyaizuii</name>
    <dbReference type="NCBI Taxonomy" id="3043873"/>
    <lineage>
        <taxon>Bacteria</taxon>
        <taxon>Pseudomonadati</taxon>
        <taxon>Pseudomonadota</taxon>
        <taxon>Alphaproteobacteria</taxon>
        <taxon>Acetobacterales</taxon>
        <taxon>Acetobacteraceae</taxon>
    </lineage>
</organism>
<dbReference type="Proteomes" id="UP001431634">
    <property type="component" value="Unassembled WGS sequence"/>
</dbReference>
<evidence type="ECO:0000256" key="6">
    <source>
        <dbReference type="ARBA" id="ARBA00023098"/>
    </source>
</evidence>
<comment type="function">
    <text evidence="8">Transfers the 4'-phosphopantetheine moiety from coenzyme A to a Ser of acyl-carrier-protein.</text>
</comment>
<evidence type="ECO:0000256" key="3">
    <source>
        <dbReference type="ARBA" id="ARBA00022723"/>
    </source>
</evidence>
<dbReference type="Gene3D" id="3.90.470.20">
    <property type="entry name" value="4'-phosphopantetheinyl transferase domain"/>
    <property type="match status" value="1"/>
</dbReference>
<dbReference type="InterPro" id="IPR037143">
    <property type="entry name" value="4-PPantetheinyl_Trfase_dom_sf"/>
</dbReference>
<evidence type="ECO:0000256" key="2">
    <source>
        <dbReference type="ARBA" id="ARBA00022679"/>
    </source>
</evidence>
<feature type="binding site" evidence="8">
    <location>
        <position position="8"/>
    </location>
    <ligand>
        <name>Mg(2+)</name>
        <dbReference type="ChEBI" id="CHEBI:18420"/>
    </ligand>
</feature>
<dbReference type="InterPro" id="IPR002582">
    <property type="entry name" value="ACPS"/>
</dbReference>
<evidence type="ECO:0000313" key="11">
    <source>
        <dbReference type="Proteomes" id="UP001431634"/>
    </source>
</evidence>
<sequence>MIVGIGSDLCDVRRIETVLERHDRRFIERIFTKSEIQKAEKRHGQTRVGTYAKRWAAKEACAKALGTGFSQGVFYNDIEVISLPSGQPALQLRNGALRQLQRVIKEGYIANIHLTMTDELPYAFAQVIIESIPD</sequence>
<keyword evidence="1 8" id="KW-0444">Lipid biosynthesis</keyword>
<comment type="similarity">
    <text evidence="8">Belongs to the P-Pant transferase superfamily. AcpS family.</text>
</comment>
<comment type="catalytic activity">
    <reaction evidence="8">
        <text>apo-[ACP] + CoA = holo-[ACP] + adenosine 3',5'-bisphosphate + H(+)</text>
        <dbReference type="Rhea" id="RHEA:12068"/>
        <dbReference type="Rhea" id="RHEA-COMP:9685"/>
        <dbReference type="Rhea" id="RHEA-COMP:9690"/>
        <dbReference type="ChEBI" id="CHEBI:15378"/>
        <dbReference type="ChEBI" id="CHEBI:29999"/>
        <dbReference type="ChEBI" id="CHEBI:57287"/>
        <dbReference type="ChEBI" id="CHEBI:58343"/>
        <dbReference type="ChEBI" id="CHEBI:64479"/>
        <dbReference type="EC" id="2.7.8.7"/>
    </reaction>
</comment>
<dbReference type="SUPFAM" id="SSF56214">
    <property type="entry name" value="4'-phosphopantetheinyl transferase"/>
    <property type="match status" value="1"/>
</dbReference>
<protein>
    <recommendedName>
        <fullName evidence="8">Holo-[acyl-carrier-protein] synthase</fullName>
        <shortName evidence="8">Holo-ACP synthase</shortName>
        <ecNumber evidence="8">2.7.8.7</ecNumber>
    </recommendedName>
    <alternativeName>
        <fullName evidence="8">4'-phosphopantetheinyl transferase AcpS</fullName>
    </alternativeName>
</protein>
<comment type="cofactor">
    <cofactor evidence="8">
        <name>Mg(2+)</name>
        <dbReference type="ChEBI" id="CHEBI:18420"/>
    </cofactor>
</comment>
<dbReference type="Pfam" id="PF01648">
    <property type="entry name" value="ACPS"/>
    <property type="match status" value="1"/>
</dbReference>
<dbReference type="HAMAP" id="MF_00101">
    <property type="entry name" value="AcpS"/>
    <property type="match status" value="1"/>
</dbReference>
<evidence type="ECO:0000259" key="9">
    <source>
        <dbReference type="Pfam" id="PF01648"/>
    </source>
</evidence>